<dbReference type="EMBL" id="CM043016">
    <property type="protein sequence ID" value="KAI4468774.1"/>
    <property type="molecule type" value="Genomic_DNA"/>
</dbReference>
<keyword evidence="2" id="KW-1185">Reference proteome</keyword>
<dbReference type="Proteomes" id="UP001056778">
    <property type="component" value="Chromosome 2"/>
</dbReference>
<keyword evidence="1" id="KW-0648">Protein biosynthesis</keyword>
<evidence type="ECO:0000313" key="1">
    <source>
        <dbReference type="EMBL" id="KAI4468774.1"/>
    </source>
</evidence>
<accession>A0ACB9TPL8</accession>
<proteinExistence type="predicted"/>
<name>A0ACB9TPL8_HOLOL</name>
<evidence type="ECO:0000313" key="2">
    <source>
        <dbReference type="Proteomes" id="UP001056778"/>
    </source>
</evidence>
<reference evidence="1" key="1">
    <citation type="submission" date="2022-04" db="EMBL/GenBank/DDBJ databases">
        <title>Chromosome-scale genome assembly of Holotrichia oblita Faldermann.</title>
        <authorList>
            <person name="Rongchong L."/>
        </authorList>
    </citation>
    <scope>NUCLEOTIDE SEQUENCE</scope>
    <source>
        <strain evidence="1">81SQS9</strain>
    </source>
</reference>
<comment type="caution">
    <text evidence="1">The sequence shown here is derived from an EMBL/GenBank/DDBJ whole genome shotgun (WGS) entry which is preliminary data.</text>
</comment>
<protein>
    <submittedName>
        <fullName evidence="1">Translation elongation factor g-related</fullName>
    </submittedName>
</protein>
<organism evidence="1 2">
    <name type="scientific">Holotrichia oblita</name>
    <name type="common">Chafer beetle</name>
    <dbReference type="NCBI Taxonomy" id="644536"/>
    <lineage>
        <taxon>Eukaryota</taxon>
        <taxon>Metazoa</taxon>
        <taxon>Ecdysozoa</taxon>
        <taxon>Arthropoda</taxon>
        <taxon>Hexapoda</taxon>
        <taxon>Insecta</taxon>
        <taxon>Pterygota</taxon>
        <taxon>Neoptera</taxon>
        <taxon>Endopterygota</taxon>
        <taxon>Coleoptera</taxon>
        <taxon>Polyphaga</taxon>
        <taxon>Scarabaeiformia</taxon>
        <taxon>Scarabaeidae</taxon>
        <taxon>Melolonthinae</taxon>
        <taxon>Holotrichia</taxon>
    </lineage>
</organism>
<keyword evidence="1" id="KW-0251">Elongation factor</keyword>
<sequence>MCFSILRIIYKPQSSIIFRGYTTEKLAKNVDINKIRNIGILAHIDAGKTTATERMLYYSGFIKQMGEVHKGNTVTDYMAQERERGITIQSAAVTFMWKDHRINLIDTPGHIDFTMEVEQTLNVLDGVVVILDASAGVEAQTQTVWHQANRYKLPKIVFVNKMDRLDANFEMCCHSIEKKLDVKPLMLQIPSLHENRISGLVDILTLEKYDWSSKVLKKSILNKKTDCQLWEDTQKARCEIIDTLTEYDDALAEKVINSASYASIPTSVILCSLKRTMLAQTVVPVFCGSAYKNIGIEPLLDAVLLYLPNPNARNNTYSCFGTTLSARAFKITHDKQKGAITFFRIYTGEMVKGQKIFNIPKNFAEQTSKLYLTFADEFRETETIAQGNIAAVTGLKHTQSGDLISNSPATVASAKKNLLQRTPSSQKTNEEYVEALFGKGPRIPEAVFFCSIEPPSISKQASLEQALSQLQREDPSLRVTHDTETGQIILGGMGELHLEIVRDRILKEYKIETQLGKLQIAYREAPIEKVSCDLTTEMKLSNTKQVASISLSVIPVAGNESNKEKSLLVLDRKSEFSNNISNIFPKHLAAVRHGIEIGLMHGPKLGSQVIHVSVMLHMLNVMKGTTEFVIEATATQCVQKLLKESGTCILEPIMGLEIIVCHDHVSCIIADICRRRGSVHSVAIRGPNKVRFLKCL</sequence>
<gene>
    <name evidence="1" type="ORF">MML48_2g00004850</name>
</gene>